<sequence>MKPHREIAEQLDLFYSEPQAPRMMFRIDHLMVEVDDPLKMANDVSEILGLPFAWPLTEKEEYTSVGVNFGSINIEFISFRVRFGIDGEKFKGFSGIAFKATNSLDESMDMLTTEKLNYRIGEHCDAHTTITVEEKQVFPTVFLVEYHFDTSGWEQRLKEEFVECLGGKLNIGKFKSISINNSMAVNLTDMFDIAVGSKNQICFESTTNEHTIISDLIPNLEIVIA</sequence>
<evidence type="ECO:0000313" key="2">
    <source>
        <dbReference type="Proteomes" id="UP000184600"/>
    </source>
</evidence>
<accession>A0A1M7YZH1</accession>
<gene>
    <name evidence="1" type="ORF">VQ7734_03828</name>
</gene>
<proteinExistence type="predicted"/>
<dbReference type="Proteomes" id="UP000184600">
    <property type="component" value="Unassembled WGS sequence"/>
</dbReference>
<dbReference type="EMBL" id="FRFG01000053">
    <property type="protein sequence ID" value="SHO58058.1"/>
    <property type="molecule type" value="Genomic_DNA"/>
</dbReference>
<reference evidence="2" key="1">
    <citation type="submission" date="2016-12" db="EMBL/GenBank/DDBJ databases">
        <authorList>
            <person name="Rodrigo-Torres L."/>
            <person name="Arahal R.D."/>
            <person name="Lucena T."/>
        </authorList>
    </citation>
    <scope>NUCLEOTIDE SEQUENCE [LARGE SCALE GENOMIC DNA]</scope>
</reference>
<protein>
    <recommendedName>
        <fullName evidence="3">Glyoxalase-like domain-containing protein</fullName>
    </recommendedName>
</protein>
<dbReference type="AlphaFoldDB" id="A0A1M7YZH1"/>
<evidence type="ECO:0000313" key="1">
    <source>
        <dbReference type="EMBL" id="SHO58058.1"/>
    </source>
</evidence>
<dbReference type="RefSeq" id="WP_200796967.1">
    <property type="nucleotide sequence ID" value="NZ_AP024897.1"/>
</dbReference>
<dbReference type="InterPro" id="IPR029068">
    <property type="entry name" value="Glyas_Bleomycin-R_OHBP_Dase"/>
</dbReference>
<dbReference type="SUPFAM" id="SSF54593">
    <property type="entry name" value="Glyoxalase/Bleomycin resistance protein/Dihydroxybiphenyl dioxygenase"/>
    <property type="match status" value="1"/>
</dbReference>
<keyword evidence="2" id="KW-1185">Reference proteome</keyword>
<evidence type="ECO:0008006" key="3">
    <source>
        <dbReference type="Google" id="ProtNLM"/>
    </source>
</evidence>
<name>A0A1M7YZH1_9VIBR</name>
<organism evidence="1 2">
    <name type="scientific">Vibrio quintilis</name>
    <dbReference type="NCBI Taxonomy" id="1117707"/>
    <lineage>
        <taxon>Bacteria</taxon>
        <taxon>Pseudomonadati</taxon>
        <taxon>Pseudomonadota</taxon>
        <taxon>Gammaproteobacteria</taxon>
        <taxon>Vibrionales</taxon>
        <taxon>Vibrionaceae</taxon>
        <taxon>Vibrio</taxon>
    </lineage>
</organism>